<dbReference type="SMART" id="SM00915">
    <property type="entry name" value="Jacalin"/>
    <property type="match status" value="1"/>
</dbReference>
<dbReference type="InterPro" id="IPR033734">
    <property type="entry name" value="Jacalin-like_lectin_dom_plant"/>
</dbReference>
<comment type="similarity">
    <text evidence="1">Belongs to the jacalin lectin family.</text>
</comment>
<proteinExistence type="inferred from homology"/>
<evidence type="ECO:0000259" key="3">
    <source>
        <dbReference type="PROSITE" id="PS51752"/>
    </source>
</evidence>
<evidence type="ECO:0000256" key="2">
    <source>
        <dbReference type="ARBA" id="ARBA00022734"/>
    </source>
</evidence>
<protein>
    <submittedName>
        <fullName evidence="5">Jacalin-related lectin 47</fullName>
    </submittedName>
</protein>
<gene>
    <name evidence="5" type="primary">LOC109128744</name>
</gene>
<feature type="domain" description="Jacalin-type lectin" evidence="3">
    <location>
        <begin position="1"/>
        <end position="45"/>
    </location>
</feature>
<dbReference type="PANTHER" id="PTHR47293:SF58">
    <property type="entry name" value="JACALIN-RELATED LECTIN 22-RELATED"/>
    <property type="match status" value="1"/>
</dbReference>
<reference evidence="5" key="2">
    <citation type="submission" date="2025-08" db="UniProtKB">
        <authorList>
            <consortium name="RefSeq"/>
        </authorList>
    </citation>
    <scope>IDENTIFICATION</scope>
    <source>
        <tissue evidence="5">Leaf</tissue>
    </source>
</reference>
<dbReference type="InterPro" id="IPR036404">
    <property type="entry name" value="Jacalin-like_lectin_dom_sf"/>
</dbReference>
<feature type="domain" description="Jacalin-type lectin" evidence="3">
    <location>
        <begin position="49"/>
        <end position="196"/>
    </location>
</feature>
<accession>A0ABM1QWM2</accession>
<evidence type="ECO:0000256" key="1">
    <source>
        <dbReference type="ARBA" id="ARBA00006568"/>
    </source>
</evidence>
<reference evidence="4" key="1">
    <citation type="journal article" date="2014" name="Nat. Commun.">
        <title>The emerging biofuel crop Camelina sativa retains a highly undifferentiated hexaploid genome structure.</title>
        <authorList>
            <person name="Kagale S."/>
            <person name="Koh C."/>
            <person name="Nixon J."/>
            <person name="Bollina V."/>
            <person name="Clarke W.E."/>
            <person name="Tuteja R."/>
            <person name="Spillane C."/>
            <person name="Robinson S.J."/>
            <person name="Links M.G."/>
            <person name="Clarke C."/>
            <person name="Higgins E.E."/>
            <person name="Huebert T."/>
            <person name="Sharpe A.G."/>
            <person name="Parkin I.A."/>
        </authorList>
    </citation>
    <scope>NUCLEOTIDE SEQUENCE [LARGE SCALE GENOMIC DNA]</scope>
    <source>
        <strain evidence="4">cv. DH55</strain>
    </source>
</reference>
<dbReference type="Gene3D" id="2.100.10.30">
    <property type="entry name" value="Jacalin-like lectin domain"/>
    <property type="match status" value="2"/>
</dbReference>
<keyword evidence="4" id="KW-1185">Reference proteome</keyword>
<organism evidence="4 5">
    <name type="scientific">Camelina sativa</name>
    <name type="common">False flax</name>
    <name type="synonym">Myagrum sativum</name>
    <dbReference type="NCBI Taxonomy" id="90675"/>
    <lineage>
        <taxon>Eukaryota</taxon>
        <taxon>Viridiplantae</taxon>
        <taxon>Streptophyta</taxon>
        <taxon>Embryophyta</taxon>
        <taxon>Tracheophyta</taxon>
        <taxon>Spermatophyta</taxon>
        <taxon>Magnoliopsida</taxon>
        <taxon>eudicotyledons</taxon>
        <taxon>Gunneridae</taxon>
        <taxon>Pentapetalae</taxon>
        <taxon>rosids</taxon>
        <taxon>malvids</taxon>
        <taxon>Brassicales</taxon>
        <taxon>Brassicaceae</taxon>
        <taxon>Camelineae</taxon>
        <taxon>Camelina</taxon>
    </lineage>
</organism>
<evidence type="ECO:0000313" key="4">
    <source>
        <dbReference type="Proteomes" id="UP000694864"/>
    </source>
</evidence>
<dbReference type="SUPFAM" id="SSF51101">
    <property type="entry name" value="Mannose-binding lectins"/>
    <property type="match status" value="2"/>
</dbReference>
<name>A0ABM1QWM2_CAMSA</name>
<dbReference type="PANTHER" id="PTHR47293">
    <property type="entry name" value="JACALIN-RELATED LECTIN 3"/>
    <property type="match status" value="1"/>
</dbReference>
<dbReference type="Proteomes" id="UP000694864">
    <property type="component" value="Chromosome 14"/>
</dbReference>
<dbReference type="CDD" id="cd09612">
    <property type="entry name" value="Jacalin"/>
    <property type="match status" value="1"/>
</dbReference>
<dbReference type="Pfam" id="PF01419">
    <property type="entry name" value="Jacalin"/>
    <property type="match status" value="2"/>
</dbReference>
<evidence type="ECO:0000313" key="5">
    <source>
        <dbReference type="RefSeq" id="XP_019091160.1"/>
    </source>
</evidence>
<dbReference type="InterPro" id="IPR001229">
    <property type="entry name" value="Jacalin-like_lectin_dom"/>
</dbReference>
<dbReference type="PROSITE" id="PS51752">
    <property type="entry name" value="JACALIN_LECTIN"/>
    <property type="match status" value="2"/>
</dbReference>
<sequence length="197" mass="21993">MKTSDPIEYDEHGTKFAIGCNGMEITGFHGYAEENLNSLGAYFKSLPITKLLEYKGGLVGSPWDDGNNFESVRKIYIGTGEIGILSVKFLYENDTQEIVVGDHHGKKNLLGHDEFKLDYPCEYLTLVEGSYDVVPGSEEFEVILMLKFTTNMRTSPSYLLMMPNPSFVLHKEGHKIVGFHGKSSNMLHQLGIPIGHS</sequence>
<dbReference type="RefSeq" id="XP_019091160.1">
    <property type="nucleotide sequence ID" value="XM_019235615.1"/>
</dbReference>
<keyword evidence="2" id="KW-0430">Lectin</keyword>
<dbReference type="GeneID" id="109128744"/>